<feature type="region of interest" description="Disordered" evidence="1">
    <location>
        <begin position="181"/>
        <end position="287"/>
    </location>
</feature>
<reference evidence="2 3" key="1">
    <citation type="submission" date="2014-04" db="EMBL/GenBank/DDBJ databases">
        <authorList>
            <consortium name="DOE Joint Genome Institute"/>
            <person name="Kuo A."/>
            <person name="Kohler A."/>
            <person name="Nagy L.G."/>
            <person name="Floudas D."/>
            <person name="Copeland A."/>
            <person name="Barry K.W."/>
            <person name="Cichocki N."/>
            <person name="Veneault-Fourrey C."/>
            <person name="LaButti K."/>
            <person name="Lindquist E.A."/>
            <person name="Lipzen A."/>
            <person name="Lundell T."/>
            <person name="Morin E."/>
            <person name="Murat C."/>
            <person name="Sun H."/>
            <person name="Tunlid A."/>
            <person name="Henrissat B."/>
            <person name="Grigoriev I.V."/>
            <person name="Hibbett D.S."/>
            <person name="Martin F."/>
            <person name="Nordberg H.P."/>
            <person name="Cantor M.N."/>
            <person name="Hua S.X."/>
        </authorList>
    </citation>
    <scope>NUCLEOTIDE SEQUENCE [LARGE SCALE GENOMIC DNA]</scope>
    <source>
        <strain evidence="2 3">Foug A</strain>
    </source>
</reference>
<protein>
    <submittedName>
        <fullName evidence="2">Uncharacterized protein</fullName>
    </submittedName>
</protein>
<feature type="compositionally biased region" description="Polar residues" evidence="1">
    <location>
        <begin position="223"/>
        <end position="234"/>
    </location>
</feature>
<dbReference type="HOGENOM" id="CLU_493557_0_0_1"/>
<feature type="compositionally biased region" description="Polar residues" evidence="1">
    <location>
        <begin position="194"/>
        <end position="205"/>
    </location>
</feature>
<organism evidence="2 3">
    <name type="scientific">Scleroderma citrinum Foug A</name>
    <dbReference type="NCBI Taxonomy" id="1036808"/>
    <lineage>
        <taxon>Eukaryota</taxon>
        <taxon>Fungi</taxon>
        <taxon>Dikarya</taxon>
        <taxon>Basidiomycota</taxon>
        <taxon>Agaricomycotina</taxon>
        <taxon>Agaricomycetes</taxon>
        <taxon>Agaricomycetidae</taxon>
        <taxon>Boletales</taxon>
        <taxon>Sclerodermatineae</taxon>
        <taxon>Sclerodermataceae</taxon>
        <taxon>Scleroderma</taxon>
    </lineage>
</organism>
<proteinExistence type="predicted"/>
<feature type="region of interest" description="Disordered" evidence="1">
    <location>
        <begin position="1"/>
        <end position="53"/>
    </location>
</feature>
<sequence>MTESQHALLPPQLPLPEKPVGNYPTPQFHNGSADPGIVSSSNPSAPPNGVGTSLQQALQRIKDLDEQNAKLYHDNCQLASTVQMLNERHLFVSKPQVIQLQQFAYIQELLRITEANRLVIAQQHQELLASIRGDTVSQQLAVQMQQTRLEHTQLLKEYGLLLERYTRLKSHYAMISPPNLPPQSVPASSPVSTCVPSQARNSNPVTVPRRSDMQPSGDISLDVSHSQRGSAATSSHRHQNFPFPHQTQQVHGHRRVSDSRAQQQLHSTMYSHRSTPPLPTPPPSASTAVAIPPRGFPLNASVEFSSRHAIKPYIPIPNASMVPVPPTMSVPSMLHQARQPYTQDTRPARGTPQSIDLPMEESATTPIVYFGPENPEIPSTSSTSNHLKRPSSAIDAPVAPEVEPKKLRTEDACRSSADASVAIQPPRQELLEMDKLNMAQITSPLAPVASVLGSEVSQHDVKPTAIQHEGLRSQEECVELIFERDAEVENGVYCEACLSRYEAGMLPDPPNVLINPDLDLLVKHCMTVHPTLWEDLRQRNDQT</sequence>
<dbReference type="InParanoid" id="A0A0C3EL22"/>
<gene>
    <name evidence="2" type="ORF">SCLCIDRAFT_1209134</name>
</gene>
<accession>A0A0C3EL22</accession>
<dbReference type="Proteomes" id="UP000053989">
    <property type="component" value="Unassembled WGS sequence"/>
</dbReference>
<evidence type="ECO:0000256" key="1">
    <source>
        <dbReference type="SAM" id="MobiDB-lite"/>
    </source>
</evidence>
<dbReference type="OrthoDB" id="3263403at2759"/>
<name>A0A0C3EL22_9AGAM</name>
<feature type="region of interest" description="Disordered" evidence="1">
    <location>
        <begin position="375"/>
        <end position="401"/>
    </location>
</feature>
<dbReference type="STRING" id="1036808.A0A0C3EL22"/>
<dbReference type="EMBL" id="KN822008">
    <property type="protein sequence ID" value="KIM68919.1"/>
    <property type="molecule type" value="Genomic_DNA"/>
</dbReference>
<evidence type="ECO:0000313" key="3">
    <source>
        <dbReference type="Proteomes" id="UP000053989"/>
    </source>
</evidence>
<feature type="compositionally biased region" description="Polar residues" evidence="1">
    <location>
        <begin position="259"/>
        <end position="273"/>
    </location>
</feature>
<evidence type="ECO:0000313" key="2">
    <source>
        <dbReference type="EMBL" id="KIM68919.1"/>
    </source>
</evidence>
<reference evidence="3" key="2">
    <citation type="submission" date="2015-01" db="EMBL/GenBank/DDBJ databases">
        <title>Evolutionary Origins and Diversification of the Mycorrhizal Mutualists.</title>
        <authorList>
            <consortium name="DOE Joint Genome Institute"/>
            <consortium name="Mycorrhizal Genomics Consortium"/>
            <person name="Kohler A."/>
            <person name="Kuo A."/>
            <person name="Nagy L.G."/>
            <person name="Floudas D."/>
            <person name="Copeland A."/>
            <person name="Barry K.W."/>
            <person name="Cichocki N."/>
            <person name="Veneault-Fourrey C."/>
            <person name="LaButti K."/>
            <person name="Lindquist E.A."/>
            <person name="Lipzen A."/>
            <person name="Lundell T."/>
            <person name="Morin E."/>
            <person name="Murat C."/>
            <person name="Riley R."/>
            <person name="Ohm R."/>
            <person name="Sun H."/>
            <person name="Tunlid A."/>
            <person name="Henrissat B."/>
            <person name="Grigoriev I.V."/>
            <person name="Hibbett D.S."/>
            <person name="Martin F."/>
        </authorList>
    </citation>
    <scope>NUCLEOTIDE SEQUENCE [LARGE SCALE GENOMIC DNA]</scope>
    <source>
        <strain evidence="3">Foug A</strain>
    </source>
</reference>
<keyword evidence="3" id="KW-1185">Reference proteome</keyword>
<dbReference type="AlphaFoldDB" id="A0A0C3EL22"/>